<dbReference type="Proteomes" id="UP000267798">
    <property type="component" value="Unassembled WGS sequence"/>
</dbReference>
<organism evidence="1 2">
    <name type="scientific">Paenibacillus pinisoli</name>
    <dbReference type="NCBI Taxonomy" id="1276110"/>
    <lineage>
        <taxon>Bacteria</taxon>
        <taxon>Bacillati</taxon>
        <taxon>Bacillota</taxon>
        <taxon>Bacilli</taxon>
        <taxon>Bacillales</taxon>
        <taxon>Paenibacillaceae</taxon>
        <taxon>Paenibacillus</taxon>
    </lineage>
</organism>
<accession>A0A3A6PTP4</accession>
<sequence>MARKAKASEQQAAPDVSRYTKEQLLQSRQWPGREKDILCVVLEDGKQYAIAEANKAIQHFLKREAV</sequence>
<reference evidence="1 2" key="1">
    <citation type="submission" date="2018-09" db="EMBL/GenBank/DDBJ databases">
        <title>Paenibacillus aracenensis nov. sp. isolated from a cave in southern Spain.</title>
        <authorList>
            <person name="Jurado V."/>
            <person name="Gutierrez-Patricio S."/>
            <person name="Gonzalez-Pimentel J.L."/>
            <person name="Miller A.Z."/>
            <person name="Laiz L."/>
            <person name="Saiz-Jimenez C."/>
        </authorList>
    </citation>
    <scope>NUCLEOTIDE SEQUENCE [LARGE SCALE GENOMIC DNA]</scope>
    <source>
        <strain evidence="1 2">JCM 19203</strain>
    </source>
</reference>
<dbReference type="EMBL" id="QXQB01000002">
    <property type="protein sequence ID" value="RJX40061.1"/>
    <property type="molecule type" value="Genomic_DNA"/>
</dbReference>
<evidence type="ECO:0000313" key="1">
    <source>
        <dbReference type="EMBL" id="RJX40061.1"/>
    </source>
</evidence>
<comment type="caution">
    <text evidence="1">The sequence shown here is derived from an EMBL/GenBank/DDBJ whole genome shotgun (WGS) entry which is preliminary data.</text>
</comment>
<evidence type="ECO:0000313" key="2">
    <source>
        <dbReference type="Proteomes" id="UP000267798"/>
    </source>
</evidence>
<dbReference type="OrthoDB" id="2628809at2"/>
<keyword evidence="2" id="KW-1185">Reference proteome</keyword>
<dbReference type="RefSeq" id="WP_120110016.1">
    <property type="nucleotide sequence ID" value="NZ_QXQB01000002.1"/>
</dbReference>
<name>A0A3A6PTP4_9BACL</name>
<dbReference type="AlphaFoldDB" id="A0A3A6PTP4"/>
<protein>
    <submittedName>
        <fullName evidence="1">Uncharacterized protein</fullName>
    </submittedName>
</protein>
<proteinExistence type="predicted"/>
<gene>
    <name evidence="1" type="ORF">D3P09_11845</name>
</gene>